<keyword evidence="4" id="KW-0963">Cytoplasm</keyword>
<feature type="region of interest" description="Disordered" evidence="6">
    <location>
        <begin position="295"/>
        <end position="317"/>
    </location>
</feature>
<evidence type="ECO:0000259" key="8">
    <source>
        <dbReference type="PROSITE" id="PS50002"/>
    </source>
</evidence>
<feature type="compositionally biased region" description="Basic and acidic residues" evidence="6">
    <location>
        <begin position="295"/>
        <end position="310"/>
    </location>
</feature>
<feature type="compositionally biased region" description="Basic and acidic residues" evidence="6">
    <location>
        <begin position="766"/>
        <end position="776"/>
    </location>
</feature>
<dbReference type="InterPro" id="IPR047178">
    <property type="entry name" value="JIP1_scaffold"/>
</dbReference>
<comment type="similarity">
    <text evidence="2">Belongs to the JIP scaffold family.</text>
</comment>
<evidence type="ECO:0000256" key="5">
    <source>
        <dbReference type="PROSITE-ProRule" id="PRU00192"/>
    </source>
</evidence>
<evidence type="ECO:0000256" key="6">
    <source>
        <dbReference type="SAM" id="MobiDB-lite"/>
    </source>
</evidence>
<evidence type="ECO:0000256" key="2">
    <source>
        <dbReference type="ARBA" id="ARBA00009866"/>
    </source>
</evidence>
<dbReference type="WBParaSite" id="PgR020_g059_t01">
    <property type="protein sequence ID" value="PgR020_g059_t01"/>
    <property type="gene ID" value="PgR020_g059"/>
</dbReference>
<accession>A0A915AYE3</accession>
<dbReference type="SMART" id="SM00326">
    <property type="entry name" value="SH3"/>
    <property type="match status" value="1"/>
</dbReference>
<keyword evidence="9" id="KW-1185">Reference proteome</keyword>
<dbReference type="SUPFAM" id="SSF50044">
    <property type="entry name" value="SH3-domain"/>
    <property type="match status" value="1"/>
</dbReference>
<dbReference type="PANTHER" id="PTHR47437">
    <property type="entry name" value="JNK-INTERACTING PROTEIN 1-LIKE PROTEIN"/>
    <property type="match status" value="1"/>
</dbReference>
<dbReference type="Proteomes" id="UP000887569">
    <property type="component" value="Unplaced"/>
</dbReference>
<feature type="domain" description="PID" evidence="7">
    <location>
        <begin position="1171"/>
        <end position="1231"/>
    </location>
</feature>
<feature type="domain" description="SH3" evidence="8">
    <location>
        <begin position="1015"/>
        <end position="1076"/>
    </location>
</feature>
<evidence type="ECO:0000256" key="1">
    <source>
        <dbReference type="ARBA" id="ARBA00004496"/>
    </source>
</evidence>
<dbReference type="GO" id="GO:0046328">
    <property type="term" value="P:regulation of JNK cascade"/>
    <property type="evidence" value="ECO:0007669"/>
    <property type="project" value="InterPro"/>
</dbReference>
<reference evidence="10" key="1">
    <citation type="submission" date="2022-11" db="UniProtKB">
        <authorList>
            <consortium name="WormBaseParasite"/>
        </authorList>
    </citation>
    <scope>IDENTIFICATION</scope>
</reference>
<evidence type="ECO:0000256" key="4">
    <source>
        <dbReference type="ARBA" id="ARBA00022490"/>
    </source>
</evidence>
<dbReference type="AlphaFoldDB" id="A0A915AYE3"/>
<feature type="region of interest" description="Disordered" evidence="6">
    <location>
        <begin position="752"/>
        <end position="786"/>
    </location>
</feature>
<dbReference type="Pfam" id="PF00640">
    <property type="entry name" value="PID"/>
    <property type="match status" value="1"/>
</dbReference>
<dbReference type="Pfam" id="PF14604">
    <property type="entry name" value="SH3_9"/>
    <property type="match status" value="1"/>
</dbReference>
<keyword evidence="3 5" id="KW-0728">SH3 domain</keyword>
<proteinExistence type="inferred from homology"/>
<dbReference type="GO" id="GO:0008432">
    <property type="term" value="F:JUN kinase binding"/>
    <property type="evidence" value="ECO:0007669"/>
    <property type="project" value="TreeGrafter"/>
</dbReference>
<protein>
    <submittedName>
        <fullName evidence="10">JNK-interacting protein 1</fullName>
    </submittedName>
</protein>
<dbReference type="SMART" id="SM00462">
    <property type="entry name" value="PTB"/>
    <property type="match status" value="1"/>
</dbReference>
<dbReference type="CDD" id="cd01212">
    <property type="entry name" value="PTB_JIP"/>
    <property type="match status" value="1"/>
</dbReference>
<dbReference type="Gene3D" id="2.30.29.30">
    <property type="entry name" value="Pleckstrin-homology domain (PH domain)/Phosphotyrosine-binding domain (PTB)"/>
    <property type="match status" value="1"/>
</dbReference>
<dbReference type="SUPFAM" id="SSF50729">
    <property type="entry name" value="PH domain-like"/>
    <property type="match status" value="1"/>
</dbReference>
<dbReference type="InterPro" id="IPR036028">
    <property type="entry name" value="SH3-like_dom_sf"/>
</dbReference>
<feature type="compositionally biased region" description="Basic and acidic residues" evidence="6">
    <location>
        <begin position="33"/>
        <end position="44"/>
    </location>
</feature>
<organism evidence="9 10">
    <name type="scientific">Parascaris univalens</name>
    <name type="common">Nematode worm</name>
    <dbReference type="NCBI Taxonomy" id="6257"/>
    <lineage>
        <taxon>Eukaryota</taxon>
        <taxon>Metazoa</taxon>
        <taxon>Ecdysozoa</taxon>
        <taxon>Nematoda</taxon>
        <taxon>Chromadorea</taxon>
        <taxon>Rhabditida</taxon>
        <taxon>Spirurina</taxon>
        <taxon>Ascaridomorpha</taxon>
        <taxon>Ascaridoidea</taxon>
        <taxon>Ascarididae</taxon>
        <taxon>Parascaris</taxon>
    </lineage>
</organism>
<comment type="subcellular location">
    <subcellularLocation>
        <location evidence="1">Cytoplasm</location>
    </subcellularLocation>
</comment>
<dbReference type="PANTHER" id="PTHR47437:SF4">
    <property type="entry name" value="JNK-INTERACTING PROTEIN 1-LIKE PROTEIN"/>
    <property type="match status" value="1"/>
</dbReference>
<dbReference type="InterPro" id="IPR011993">
    <property type="entry name" value="PH-like_dom_sf"/>
</dbReference>
<evidence type="ECO:0000313" key="10">
    <source>
        <dbReference type="WBParaSite" id="PgR020_g059_t01"/>
    </source>
</evidence>
<dbReference type="PROSITE" id="PS01179">
    <property type="entry name" value="PID"/>
    <property type="match status" value="1"/>
</dbReference>
<name>A0A915AYE3_PARUN</name>
<evidence type="ECO:0000256" key="3">
    <source>
        <dbReference type="ARBA" id="ARBA00022443"/>
    </source>
</evidence>
<evidence type="ECO:0000259" key="7">
    <source>
        <dbReference type="PROSITE" id="PS01179"/>
    </source>
</evidence>
<dbReference type="GO" id="GO:0007254">
    <property type="term" value="P:JNK cascade"/>
    <property type="evidence" value="ECO:0007669"/>
    <property type="project" value="TreeGrafter"/>
</dbReference>
<dbReference type="GO" id="GO:0005078">
    <property type="term" value="F:MAP-kinase scaffold activity"/>
    <property type="evidence" value="ECO:0007669"/>
    <property type="project" value="TreeGrafter"/>
</dbReference>
<dbReference type="CDD" id="cd11801">
    <property type="entry name" value="SH3_JIP1_like"/>
    <property type="match status" value="1"/>
</dbReference>
<dbReference type="PROSITE" id="PS50002">
    <property type="entry name" value="SH3"/>
    <property type="match status" value="1"/>
</dbReference>
<sequence>MMVSRADSFHEELEPAVANFSGELFENWPPPEENQKESFEENRSNDCGTTTETLNEFLSNEICPMKEEGIPGMNENACWSASANVIVRGDAWKRDVDRANPDSPLNYCWSAPEFLGDSNNEESDEENHFVDVSENHQRALVKRSASYELIKSLYSDYDEPKRPYFLQFDEPNLDLELKTFRSADEEPPMSRLVPLAMNEKYGSMEIYGATPSPQCEEEVRFVDDSSDTEDEERLRGAQNFSQIDFIDSADEAGFTADELSLEMSRRSGTSCSDSIEIRDTGDVIFAVRTSGSADHLNRSSVDKEHTDRIRPRSPFFGQQNPLNVDEMIRSGRCISRSARRLVHQSFSYHGDMRDINRSLIDYDTIIQNHYNRCSSPGCRKYALELLTARTLSMPCSSDDDEEEWLNLKASQMDSTPEPSVERPNKSASMPSKLLEDICFYTKDHQKDEISDAPVKNASETLKLIDDTICKVRTIEDQQNCLNSVQKQAISKRLSVSASSLEILSNCTSPPLVEQFLCDGSAYCNNKLSATPSRCSRLDYRSSELDYDSQCIDASISSSNPSTKISSSAIPEKNDSVNKYTTKIVDVILPPKRRTNIIEISPLTCSASALFCTSDVTSNYDTMRQDSRKSILPVANDLLAYNSIGTTLMKSTENKSVMIRKSATSPGFHGVAANSPGFHGVSATLPKQRCKRRMLPICPSADERPSKTSDIDAYGSGLHCSASSCEQGSKQNECEQYMAHIKEVEKIWVLTSTKQMSPSPPSEIVEVEERHTSKHDSGSTPQTEEDENKHAAILPFNFTNWLSTDAVSEETAATVRRPAHRRELYFEAPNRATSDCGTTANLLRSSFPTSTTSAVSSITSPETNETSTAIMTGRLRDREDLAFEATTYYDYDSPISPPLSVLPSPAPLPSGHRRLPALPVKSSSAALLSGLGPLPMPATIFPSASGIGCASAQHLSKDDHRICFGTDSVLGKSTLLFDESYYEEDGINGNQLTNKKTVYNQDDSSGVSSCCTGSEHLNPTHRVHSTFVPRHDDEVLLEIGDAVHVERECEDHWCYGTNLRTCQQGIFPSAHVCEIDLVEEICMGALPSNANQTMENERDTFYLTMLASIEVAHHKGNDVLVQAMNKVLSLYQNKEEIIVPQTVLMEVSFRGIHIIDKRKKNFFQCPTFDFFYSLQNISFCGAHPKQLRYFGFITKHPLLPRFACHVFLSNESTQPIVEAIGRAFKRSFDEYMAFAHPTEDIYLE</sequence>
<dbReference type="InterPro" id="IPR006020">
    <property type="entry name" value="PTB/PI_dom"/>
</dbReference>
<dbReference type="Gene3D" id="2.30.30.40">
    <property type="entry name" value="SH3 Domains"/>
    <property type="match status" value="1"/>
</dbReference>
<dbReference type="GO" id="GO:0005737">
    <property type="term" value="C:cytoplasm"/>
    <property type="evidence" value="ECO:0007669"/>
    <property type="project" value="UniProtKB-SubCell"/>
</dbReference>
<feature type="region of interest" description="Disordered" evidence="6">
    <location>
        <begin position="23"/>
        <end position="49"/>
    </location>
</feature>
<dbReference type="InterPro" id="IPR001452">
    <property type="entry name" value="SH3_domain"/>
</dbReference>
<evidence type="ECO:0000313" key="9">
    <source>
        <dbReference type="Proteomes" id="UP000887569"/>
    </source>
</evidence>